<dbReference type="AlphaFoldDB" id="A0A0E0AK37"/>
<evidence type="ECO:0000313" key="1">
    <source>
        <dbReference type="EnsemblPlants" id="OGLUM07G14560.1"/>
    </source>
</evidence>
<keyword evidence="2" id="KW-1185">Reference proteome</keyword>
<proteinExistence type="predicted"/>
<reference evidence="1" key="1">
    <citation type="submission" date="2015-04" db="UniProtKB">
        <authorList>
            <consortium name="EnsemblPlants"/>
        </authorList>
    </citation>
    <scope>IDENTIFICATION</scope>
</reference>
<organism evidence="1">
    <name type="scientific">Oryza glumipatula</name>
    <dbReference type="NCBI Taxonomy" id="40148"/>
    <lineage>
        <taxon>Eukaryota</taxon>
        <taxon>Viridiplantae</taxon>
        <taxon>Streptophyta</taxon>
        <taxon>Embryophyta</taxon>
        <taxon>Tracheophyta</taxon>
        <taxon>Spermatophyta</taxon>
        <taxon>Magnoliopsida</taxon>
        <taxon>Liliopsida</taxon>
        <taxon>Poales</taxon>
        <taxon>Poaceae</taxon>
        <taxon>BOP clade</taxon>
        <taxon>Oryzoideae</taxon>
        <taxon>Oryzeae</taxon>
        <taxon>Oryzinae</taxon>
        <taxon>Oryza</taxon>
    </lineage>
</organism>
<protein>
    <submittedName>
        <fullName evidence="1">Uncharacterized protein</fullName>
    </submittedName>
</protein>
<dbReference type="HOGENOM" id="CLU_2726309_0_0_1"/>
<reference evidence="1" key="2">
    <citation type="submission" date="2018-05" db="EMBL/GenBank/DDBJ databases">
        <title>OgluRS3 (Oryza glumaepatula Reference Sequence Version 3).</title>
        <authorList>
            <person name="Zhang J."/>
            <person name="Kudrna D."/>
            <person name="Lee S."/>
            <person name="Talag J."/>
            <person name="Welchert J."/>
            <person name="Wing R.A."/>
        </authorList>
    </citation>
    <scope>NUCLEOTIDE SEQUENCE [LARGE SCALE GENOMIC DNA]</scope>
</reference>
<dbReference type="Gramene" id="OGLUM07G14560.1">
    <property type="protein sequence ID" value="OGLUM07G14560.1"/>
    <property type="gene ID" value="OGLUM07G14560"/>
</dbReference>
<dbReference type="Proteomes" id="UP000026961">
    <property type="component" value="Chromosome 7"/>
</dbReference>
<evidence type="ECO:0000313" key="2">
    <source>
        <dbReference type="Proteomes" id="UP000026961"/>
    </source>
</evidence>
<sequence length="72" mass="8209">MAQRERTLHLWLVEGKQAKRREVADWPKIVVDCVSCTYGSTCGWVEGKQAKRAPLVAGSKIKFDLAAHWYYA</sequence>
<dbReference type="EnsemblPlants" id="OGLUM07G14560.1">
    <property type="protein sequence ID" value="OGLUM07G14560.1"/>
    <property type="gene ID" value="OGLUM07G14560"/>
</dbReference>
<name>A0A0E0AK37_9ORYZ</name>
<accession>A0A0E0AK37</accession>